<dbReference type="EMBL" id="OU015584">
    <property type="protein sequence ID" value="CAG5076274.1"/>
    <property type="molecule type" value="Genomic_DNA"/>
</dbReference>
<proteinExistence type="predicted"/>
<evidence type="ECO:0000313" key="2">
    <source>
        <dbReference type="EMBL" id="CAG5076274.1"/>
    </source>
</evidence>
<dbReference type="PROSITE" id="PS51257">
    <property type="entry name" value="PROKAR_LIPOPROTEIN"/>
    <property type="match status" value="1"/>
</dbReference>
<protein>
    <submittedName>
        <fullName evidence="2">Uncharacterized protein</fullName>
    </submittedName>
</protein>
<evidence type="ECO:0000256" key="1">
    <source>
        <dbReference type="SAM" id="MobiDB-lite"/>
    </source>
</evidence>
<dbReference type="AlphaFoldDB" id="A0A916JIU1"/>
<name>A0A916JIU1_9FLAO</name>
<keyword evidence="3" id="KW-1185">Reference proteome</keyword>
<evidence type="ECO:0000313" key="3">
    <source>
        <dbReference type="Proteomes" id="UP000683507"/>
    </source>
</evidence>
<feature type="region of interest" description="Disordered" evidence="1">
    <location>
        <begin position="18"/>
        <end position="55"/>
    </location>
</feature>
<gene>
    <name evidence="2" type="ORF">CRYO30217_00029</name>
</gene>
<sequence length="167" mass="18617">MKKLFTSILLLTIALSSCSESEERTEGSMETSSEDEVENSDVTPETNDTEPVEEEIQSKYAYDQDWEMIKEAIINQDISGLGAWAGNDAFDAELFIEMAQEDWVLDALKNTSYDDLEVEEMDSGVFLVFYADITGVDAEGDEYGSSMTLYMSQGDPNLMVEYFIAAG</sequence>
<accession>A0A916JIU1</accession>
<dbReference type="RefSeq" id="WP_258540276.1">
    <property type="nucleotide sequence ID" value="NZ_OU015584.1"/>
</dbReference>
<dbReference type="KEGG" id="ptan:CRYO30217_00029"/>
<reference evidence="2" key="1">
    <citation type="submission" date="2021-04" db="EMBL/GenBank/DDBJ databases">
        <authorList>
            <person name="Rodrigo-Torres L."/>
            <person name="Arahal R. D."/>
            <person name="Lucena T."/>
        </authorList>
    </citation>
    <scope>NUCLEOTIDE SEQUENCE</scope>
    <source>
        <strain evidence="2">AS29M-1</strain>
    </source>
</reference>
<dbReference type="Proteomes" id="UP000683507">
    <property type="component" value="Chromosome"/>
</dbReference>
<organism evidence="2 3">
    <name type="scientific">Parvicella tangerina</name>
    <dbReference type="NCBI Taxonomy" id="2829795"/>
    <lineage>
        <taxon>Bacteria</taxon>
        <taxon>Pseudomonadati</taxon>
        <taxon>Bacteroidota</taxon>
        <taxon>Flavobacteriia</taxon>
        <taxon>Flavobacteriales</taxon>
        <taxon>Parvicellaceae</taxon>
        <taxon>Parvicella</taxon>
    </lineage>
</organism>